<feature type="DNA-binding region" description="OmpR/PhoB-type" evidence="3">
    <location>
        <begin position="1"/>
        <end position="90"/>
    </location>
</feature>
<dbReference type="STRING" id="995060.SAMN04487904_101544"/>
<dbReference type="Proteomes" id="UP000199165">
    <property type="component" value="Unassembled WGS sequence"/>
</dbReference>
<evidence type="ECO:0000259" key="4">
    <source>
        <dbReference type="PROSITE" id="PS51755"/>
    </source>
</evidence>
<dbReference type="RefSeq" id="WP_092973315.1">
    <property type="nucleotide sequence ID" value="NZ_FPAT01000001.1"/>
</dbReference>
<dbReference type="AlphaFoldDB" id="A0A1I6XG65"/>
<dbReference type="GO" id="GO:0043531">
    <property type="term" value="F:ADP binding"/>
    <property type="evidence" value="ECO:0007669"/>
    <property type="project" value="InterPro"/>
</dbReference>
<name>A0A1I6XG65_9ACTN</name>
<dbReference type="InterPro" id="IPR011990">
    <property type="entry name" value="TPR-like_helical_dom_sf"/>
</dbReference>
<keyword evidence="2 3" id="KW-0238">DNA-binding</keyword>
<dbReference type="GO" id="GO:0006355">
    <property type="term" value="P:regulation of DNA-templated transcription"/>
    <property type="evidence" value="ECO:0007669"/>
    <property type="project" value="InterPro"/>
</dbReference>
<organism evidence="5 6">
    <name type="scientific">Actinopolyspora righensis</name>
    <dbReference type="NCBI Taxonomy" id="995060"/>
    <lineage>
        <taxon>Bacteria</taxon>
        <taxon>Bacillati</taxon>
        <taxon>Actinomycetota</taxon>
        <taxon>Actinomycetes</taxon>
        <taxon>Actinopolysporales</taxon>
        <taxon>Actinopolysporaceae</taxon>
        <taxon>Actinopolyspora</taxon>
        <taxon>Actinopolyspora alba group</taxon>
    </lineage>
</organism>
<dbReference type="PROSITE" id="PS51755">
    <property type="entry name" value="OMPR_PHOB"/>
    <property type="match status" value="1"/>
</dbReference>
<dbReference type="SMART" id="SM01043">
    <property type="entry name" value="BTAD"/>
    <property type="match status" value="1"/>
</dbReference>
<dbReference type="InterPro" id="IPR036388">
    <property type="entry name" value="WH-like_DNA-bd_sf"/>
</dbReference>
<gene>
    <name evidence="5" type="ORF">SAMN04487904_101544</name>
</gene>
<evidence type="ECO:0000256" key="3">
    <source>
        <dbReference type="PROSITE-ProRule" id="PRU01091"/>
    </source>
</evidence>
<dbReference type="SUPFAM" id="SSF48452">
    <property type="entry name" value="TPR-like"/>
    <property type="match status" value="2"/>
</dbReference>
<dbReference type="InterPro" id="IPR001867">
    <property type="entry name" value="OmpR/PhoB-type_DNA-bd"/>
</dbReference>
<dbReference type="PANTHER" id="PTHR47691:SF3">
    <property type="entry name" value="HTH-TYPE TRANSCRIPTIONAL REGULATOR RV0890C-RELATED"/>
    <property type="match status" value="1"/>
</dbReference>
<dbReference type="Pfam" id="PF03704">
    <property type="entry name" value="BTAD"/>
    <property type="match status" value="1"/>
</dbReference>
<dbReference type="InterPro" id="IPR005158">
    <property type="entry name" value="BTAD"/>
</dbReference>
<comment type="similarity">
    <text evidence="1">Belongs to the AfsR/DnrI/RedD regulatory family.</text>
</comment>
<dbReference type="Pfam" id="PF25872">
    <property type="entry name" value="HTH_77"/>
    <property type="match status" value="1"/>
</dbReference>
<dbReference type="InterPro" id="IPR058852">
    <property type="entry name" value="HTH_77"/>
</dbReference>
<feature type="domain" description="OmpR/PhoB-type" evidence="4">
    <location>
        <begin position="1"/>
        <end position="90"/>
    </location>
</feature>
<sequence>MRLGVLGPLVVWDDEGQKARVPEAKVRALLAVLLVHRGEPVSTDRLVEALWGDCPPRGALNTLQSKVSQLRRALGSDRVVYEPAGYRLRLDDAVVDAVLFENLVERARAAGDPCSRAGLFSEALGLWRGNPYADVADLSFARGEITRLEDLWLVAVEDHAEARLNTGEHAALATELVELVARYPLRERLRMAQMRALYQAGRQTEALNSFHELRRTLADELGVDPGPEVTALHEAMLRQEPELAAPEPQPRGRTNLPTPLTSLIGRDEVLQQVHEPLCADPDARLVTLTGPGGVGKTRLAVAAGDGLTEQFPEGVWLVELAGLSCDATSDDIAERIVVTLGLCETASVEPDSHDLLSWLCHTVADKRMLVLLDNCEHILEAVATLAEALLTAVPGARLLLTSREPLDLPGEMVLPVPPLALPDNTTAARVPAAAQCSAVALFVERGTAAVPGFALNAENVQAVSAICQRLDGIPLALELVAPRLRALSPSELAECLHDRFRLQTGAGRGRAARQQTLRAMIDWSWDLLSDTEKAVLRRLSVHADGCTVRAAEVICADENIPRHCVVDVLSRLVDRSLVVRDGNRFRMLESVAAYCVERMAEAGELATVRSRFVHYYVELAEEADRNLRGLEQHRYLEILDVETVNLRRALDTALGEKIVDEALRLVNAMAWYWFLRGRLTEGRRSLRSVLGVDGGSPAVRAAAQGWLAGIEVRTSPGNGRTVDVPNVGIEEPVLRARIQWFVGSALLADGIPDRGRPLVEESLVTSRKCQDHWTEALALVERSSYRAAEDGVTPTRTNAEWGAAALHEIGDRWGQLRASRSLALLAELDGDRVRATRMHREALRTAEELSLWTEVVETLSWLGRTTFAEGDAAQAKQFHERALHLSAERSYHRGEIHAKTELARIARHDDDPDSAASHLRQALARSHQLSYTAGITEALAELDLINAQRGGPAPAHEFTETEFVS</sequence>
<dbReference type="InterPro" id="IPR027417">
    <property type="entry name" value="P-loop_NTPase"/>
</dbReference>
<proteinExistence type="inferred from homology"/>
<evidence type="ECO:0000256" key="1">
    <source>
        <dbReference type="ARBA" id="ARBA00005820"/>
    </source>
</evidence>
<evidence type="ECO:0000313" key="6">
    <source>
        <dbReference type="Proteomes" id="UP000199165"/>
    </source>
</evidence>
<dbReference type="InterPro" id="IPR016032">
    <property type="entry name" value="Sig_transdc_resp-reg_C-effctor"/>
</dbReference>
<reference evidence="6" key="1">
    <citation type="submission" date="2016-10" db="EMBL/GenBank/DDBJ databases">
        <authorList>
            <person name="Varghese N."/>
            <person name="Submissions S."/>
        </authorList>
    </citation>
    <scope>NUCLEOTIDE SEQUENCE [LARGE SCALE GENOMIC DNA]</scope>
    <source>
        <strain evidence="6">DSM 45501</strain>
    </source>
</reference>
<dbReference type="Gene3D" id="1.25.40.10">
    <property type="entry name" value="Tetratricopeptide repeat domain"/>
    <property type="match status" value="2"/>
</dbReference>
<dbReference type="PANTHER" id="PTHR47691">
    <property type="entry name" value="REGULATOR-RELATED"/>
    <property type="match status" value="1"/>
</dbReference>
<dbReference type="Gene3D" id="3.40.50.300">
    <property type="entry name" value="P-loop containing nucleotide triphosphate hydrolases"/>
    <property type="match status" value="1"/>
</dbReference>
<accession>A0A1I6XG65</accession>
<dbReference type="GO" id="GO:0000160">
    <property type="term" value="P:phosphorelay signal transduction system"/>
    <property type="evidence" value="ECO:0007669"/>
    <property type="project" value="InterPro"/>
</dbReference>
<keyword evidence="6" id="KW-1185">Reference proteome</keyword>
<dbReference type="Gene3D" id="1.10.10.10">
    <property type="entry name" value="Winged helix-like DNA-binding domain superfamily/Winged helix DNA-binding domain"/>
    <property type="match status" value="1"/>
</dbReference>
<dbReference type="InterPro" id="IPR002182">
    <property type="entry name" value="NB-ARC"/>
</dbReference>
<dbReference type="CDD" id="cd15831">
    <property type="entry name" value="BTAD"/>
    <property type="match status" value="1"/>
</dbReference>
<evidence type="ECO:0000313" key="5">
    <source>
        <dbReference type="EMBL" id="SFT36982.1"/>
    </source>
</evidence>
<evidence type="ECO:0000256" key="2">
    <source>
        <dbReference type="ARBA" id="ARBA00023125"/>
    </source>
</evidence>
<dbReference type="PRINTS" id="PR00364">
    <property type="entry name" value="DISEASERSIST"/>
</dbReference>
<dbReference type="SUPFAM" id="SSF46894">
    <property type="entry name" value="C-terminal effector domain of the bipartite response regulators"/>
    <property type="match status" value="1"/>
</dbReference>
<dbReference type="EMBL" id="FPAT01000001">
    <property type="protein sequence ID" value="SFT36982.1"/>
    <property type="molecule type" value="Genomic_DNA"/>
</dbReference>
<dbReference type="SMART" id="SM00862">
    <property type="entry name" value="Trans_reg_C"/>
    <property type="match status" value="1"/>
</dbReference>
<protein>
    <submittedName>
        <fullName evidence="5">Predicted ATPase</fullName>
    </submittedName>
</protein>
<dbReference type="Pfam" id="PF00486">
    <property type="entry name" value="Trans_reg_C"/>
    <property type="match status" value="1"/>
</dbReference>
<dbReference type="Pfam" id="PF00931">
    <property type="entry name" value="NB-ARC"/>
    <property type="match status" value="1"/>
</dbReference>
<dbReference type="SUPFAM" id="SSF52540">
    <property type="entry name" value="P-loop containing nucleoside triphosphate hydrolases"/>
    <property type="match status" value="1"/>
</dbReference>
<dbReference type="GO" id="GO:0003677">
    <property type="term" value="F:DNA binding"/>
    <property type="evidence" value="ECO:0007669"/>
    <property type="project" value="UniProtKB-UniRule"/>
</dbReference>